<dbReference type="GO" id="GO:0019783">
    <property type="term" value="F:ubiquitin-like protein peptidase activity"/>
    <property type="evidence" value="ECO:0007669"/>
    <property type="project" value="UniProtKB-ARBA"/>
</dbReference>
<evidence type="ECO:0000256" key="4">
    <source>
        <dbReference type="SAM" id="MobiDB-lite"/>
    </source>
</evidence>
<accession>A0A5C3KC53</accession>
<dbReference type="Gene3D" id="3.40.395.10">
    <property type="entry name" value="Adenoviral Proteinase, Chain A"/>
    <property type="match status" value="1"/>
</dbReference>
<dbReference type="GO" id="GO:0008234">
    <property type="term" value="F:cysteine-type peptidase activity"/>
    <property type="evidence" value="ECO:0007669"/>
    <property type="project" value="InterPro"/>
</dbReference>
<keyword evidence="3" id="KW-0378">Hydrolase</keyword>
<organism evidence="6 7">
    <name type="scientific">Coprinopsis marcescibilis</name>
    <name type="common">Agaric fungus</name>
    <name type="synonym">Psathyrella marcescibilis</name>
    <dbReference type="NCBI Taxonomy" id="230819"/>
    <lineage>
        <taxon>Eukaryota</taxon>
        <taxon>Fungi</taxon>
        <taxon>Dikarya</taxon>
        <taxon>Basidiomycota</taxon>
        <taxon>Agaricomycotina</taxon>
        <taxon>Agaricomycetes</taxon>
        <taxon>Agaricomycetidae</taxon>
        <taxon>Agaricales</taxon>
        <taxon>Agaricineae</taxon>
        <taxon>Psathyrellaceae</taxon>
        <taxon>Coprinopsis</taxon>
    </lineage>
</organism>
<gene>
    <name evidence="6" type="ORF">FA15DRAFT_734591</name>
</gene>
<dbReference type="PROSITE" id="PS50600">
    <property type="entry name" value="ULP_PROTEASE"/>
    <property type="match status" value="1"/>
</dbReference>
<dbReference type="GO" id="GO:0006508">
    <property type="term" value="P:proteolysis"/>
    <property type="evidence" value="ECO:0007669"/>
    <property type="project" value="UniProtKB-KW"/>
</dbReference>
<protein>
    <recommendedName>
        <fullName evidence="5">Ubiquitin-like protease family profile domain-containing protein</fullName>
    </recommendedName>
</protein>
<dbReference type="PANTHER" id="PTHR33096">
    <property type="entry name" value="CXC2 DOMAIN-CONTAINING PROTEIN"/>
    <property type="match status" value="1"/>
</dbReference>
<feature type="compositionally biased region" description="Acidic residues" evidence="4">
    <location>
        <begin position="763"/>
        <end position="785"/>
    </location>
</feature>
<proteinExistence type="inferred from homology"/>
<feature type="region of interest" description="Disordered" evidence="4">
    <location>
        <begin position="99"/>
        <end position="129"/>
    </location>
</feature>
<evidence type="ECO:0000313" key="6">
    <source>
        <dbReference type="EMBL" id="TFK17498.1"/>
    </source>
</evidence>
<sequence>LLLLQGMFPSSPLKAQYAFDVEMLGFNNELFKTACVADTALAAALNNNYHRRGYYMRTKKGDKLLSDPFRKSLGHARQWYSVMQSRIEDEVEQAIQRADGCWGGQPNTKSQQKNKSRPESPPLLDPSTNTRTECDRILQALCPACFGDTRFGRTVKEGLDIHVAIDANFSHRHLRSKDKCPNFFNPHFFLSKGEVDQAGDHISTVRTTRKRKPPMVPDEAIDNCKESHQAGNGSNMKTNMDKFDDGGIAALVCRHDVPLILANVDTPGKQQKYAVAMLVCLFTLIPSNATLSVLYDVGCVLHRSLQLYEILPNAVTARMVWATSAMHAYAHQWSCQLVYNPQFATGFGLTDREGVERLWSHMRKLIGICRTSLRGRRIRLLDRQAQGIASDMKKDLGAWIRHRLRKKIPEHIEEGRKSLEECSLTIPRLREQWALQREAQLSVRAYAPEQLKKELDAVIKLQTNLEKFETSLETAHADLTRTKSSVSAKNVRMLEETADKMRDEVEDLYSSIHVEDIYPELDGVDLKFVRKLLVVRDLKINIRKRGIGNMFEYDRLDQAAAGRHQALGTKIHQSIRSTIKARAPALQTAIRRFNKNCVELAAMNKPEWNIPTPSTLPATIEELRHDPVLLEDVWILPLKEEIPPWLGDSSVRQDRCLEERVRLGRESNNLCCFFGRGLRAIDNASLDDNNILIRTELRRRCNQHIYLQTAWVTPLASAVQFESHVNSSALGSAPPFGLIWTTPLTPKKVQPSDVAQSPKEDKEDKDDEDYDQGDDGEGDEEEGEDGESRNYTDSDETDTGQALFLDLLGEDKPEAHWLNNECVNGIAASLLESSPYADSFGLFSTHHVPMVHYDASDAEIWRQTKTTNYWKKSTWIFPLHLPIRRHWVVAIVYPNDQQILVFENLGAVSSLEQEIQPVMDLVHRLIRCASSWGLLAAGFAARKASWVASPLVRKAVQTNGYDCGVWVLMVISAILRGFHLPSLDEHNLPYFRHLLYQYVLRLPVLQTI</sequence>
<dbReference type="PANTHER" id="PTHR33096:SF1">
    <property type="entry name" value="CXC1-LIKE CYSTEINE CLUSTER ASSOCIATED WITH KDZ TRANSPOSASES DOMAIN-CONTAINING PROTEIN"/>
    <property type="match status" value="1"/>
</dbReference>
<dbReference type="Proteomes" id="UP000307440">
    <property type="component" value="Unassembled WGS sequence"/>
</dbReference>
<evidence type="ECO:0000259" key="5">
    <source>
        <dbReference type="PROSITE" id="PS50600"/>
    </source>
</evidence>
<dbReference type="SUPFAM" id="SSF54001">
    <property type="entry name" value="Cysteine proteinases"/>
    <property type="match status" value="1"/>
</dbReference>
<dbReference type="Pfam" id="PF02902">
    <property type="entry name" value="Peptidase_C48"/>
    <property type="match status" value="1"/>
</dbReference>
<dbReference type="InterPro" id="IPR038765">
    <property type="entry name" value="Papain-like_cys_pep_sf"/>
</dbReference>
<name>A0A5C3KC53_COPMA</name>
<dbReference type="AlphaFoldDB" id="A0A5C3KC53"/>
<keyword evidence="7" id="KW-1185">Reference proteome</keyword>
<feature type="region of interest" description="Disordered" evidence="4">
    <location>
        <begin position="747"/>
        <end position="797"/>
    </location>
</feature>
<feature type="domain" description="Ubiquitin-like protease family profile" evidence="5">
    <location>
        <begin position="801"/>
        <end position="974"/>
    </location>
</feature>
<reference evidence="6 7" key="1">
    <citation type="journal article" date="2019" name="Nat. Ecol. Evol.">
        <title>Megaphylogeny resolves global patterns of mushroom evolution.</title>
        <authorList>
            <person name="Varga T."/>
            <person name="Krizsan K."/>
            <person name="Foldi C."/>
            <person name="Dima B."/>
            <person name="Sanchez-Garcia M."/>
            <person name="Sanchez-Ramirez S."/>
            <person name="Szollosi G.J."/>
            <person name="Szarkandi J.G."/>
            <person name="Papp V."/>
            <person name="Albert L."/>
            <person name="Andreopoulos W."/>
            <person name="Angelini C."/>
            <person name="Antonin V."/>
            <person name="Barry K.W."/>
            <person name="Bougher N.L."/>
            <person name="Buchanan P."/>
            <person name="Buyck B."/>
            <person name="Bense V."/>
            <person name="Catcheside P."/>
            <person name="Chovatia M."/>
            <person name="Cooper J."/>
            <person name="Damon W."/>
            <person name="Desjardin D."/>
            <person name="Finy P."/>
            <person name="Geml J."/>
            <person name="Haridas S."/>
            <person name="Hughes K."/>
            <person name="Justo A."/>
            <person name="Karasinski D."/>
            <person name="Kautmanova I."/>
            <person name="Kiss B."/>
            <person name="Kocsube S."/>
            <person name="Kotiranta H."/>
            <person name="LaButti K.M."/>
            <person name="Lechner B.E."/>
            <person name="Liimatainen K."/>
            <person name="Lipzen A."/>
            <person name="Lukacs Z."/>
            <person name="Mihaltcheva S."/>
            <person name="Morgado L.N."/>
            <person name="Niskanen T."/>
            <person name="Noordeloos M.E."/>
            <person name="Ohm R.A."/>
            <person name="Ortiz-Santana B."/>
            <person name="Ovrebo C."/>
            <person name="Racz N."/>
            <person name="Riley R."/>
            <person name="Savchenko A."/>
            <person name="Shiryaev A."/>
            <person name="Soop K."/>
            <person name="Spirin V."/>
            <person name="Szebenyi C."/>
            <person name="Tomsovsky M."/>
            <person name="Tulloss R.E."/>
            <person name="Uehling J."/>
            <person name="Grigoriev I.V."/>
            <person name="Vagvolgyi C."/>
            <person name="Papp T."/>
            <person name="Martin F.M."/>
            <person name="Miettinen O."/>
            <person name="Hibbett D.S."/>
            <person name="Nagy L.G."/>
        </authorList>
    </citation>
    <scope>NUCLEOTIDE SEQUENCE [LARGE SCALE GENOMIC DNA]</scope>
    <source>
        <strain evidence="6 7">CBS 121175</strain>
    </source>
</reference>
<dbReference type="Pfam" id="PF18758">
    <property type="entry name" value="KDZ"/>
    <property type="match status" value="1"/>
</dbReference>
<dbReference type="OrthoDB" id="3253684at2759"/>
<dbReference type="STRING" id="230819.A0A5C3KC53"/>
<evidence type="ECO:0000313" key="7">
    <source>
        <dbReference type="Proteomes" id="UP000307440"/>
    </source>
</evidence>
<feature type="non-terminal residue" evidence="6">
    <location>
        <position position="1"/>
    </location>
</feature>
<comment type="similarity">
    <text evidence="1">Belongs to the peptidase C48 family.</text>
</comment>
<dbReference type="InterPro" id="IPR003653">
    <property type="entry name" value="Peptidase_C48_C"/>
</dbReference>
<evidence type="ECO:0000256" key="3">
    <source>
        <dbReference type="ARBA" id="ARBA00022801"/>
    </source>
</evidence>
<keyword evidence="2" id="KW-0645">Protease</keyword>
<evidence type="ECO:0000256" key="1">
    <source>
        <dbReference type="ARBA" id="ARBA00005234"/>
    </source>
</evidence>
<evidence type="ECO:0000256" key="2">
    <source>
        <dbReference type="ARBA" id="ARBA00022670"/>
    </source>
</evidence>
<dbReference type="EMBL" id="ML210501">
    <property type="protein sequence ID" value="TFK17498.1"/>
    <property type="molecule type" value="Genomic_DNA"/>
</dbReference>
<dbReference type="InterPro" id="IPR040521">
    <property type="entry name" value="KDZ"/>
</dbReference>